<dbReference type="EC" id="2.7.8.13" evidence="7 8"/>
<keyword evidence="10" id="KW-1185">Reference proteome</keyword>
<keyword evidence="7" id="KW-0133">Cell shape</keyword>
<dbReference type="InterPro" id="IPR000715">
    <property type="entry name" value="Glycosyl_transferase_4"/>
</dbReference>
<dbReference type="PANTHER" id="PTHR22926:SF5">
    <property type="entry name" value="PHOSPHO-N-ACETYLMURAMOYL-PENTAPEPTIDE-TRANSFERASE HOMOLOG"/>
    <property type="match status" value="1"/>
</dbReference>
<keyword evidence="7" id="KW-0132">Cell division</keyword>
<keyword evidence="7" id="KW-0479">Metal-binding</keyword>
<feature type="transmembrane region" description="Helical" evidence="7">
    <location>
        <begin position="178"/>
        <end position="197"/>
    </location>
</feature>
<dbReference type="PROSITE" id="PS01348">
    <property type="entry name" value="MRAY_2"/>
    <property type="match status" value="1"/>
</dbReference>
<feature type="transmembrane region" description="Helical" evidence="7">
    <location>
        <begin position="204"/>
        <end position="224"/>
    </location>
</feature>
<dbReference type="Proteomes" id="UP000764837">
    <property type="component" value="Unassembled WGS sequence"/>
</dbReference>
<evidence type="ECO:0000256" key="3">
    <source>
        <dbReference type="ARBA" id="ARBA00022679"/>
    </source>
</evidence>
<keyword evidence="5 7" id="KW-1133">Transmembrane helix</keyword>
<comment type="pathway">
    <text evidence="7">Cell wall biogenesis; peptidoglycan biosynthesis.</text>
</comment>
<dbReference type="EMBL" id="JAFBBP010000001">
    <property type="protein sequence ID" value="MBM7489938.1"/>
    <property type="molecule type" value="Genomic_DNA"/>
</dbReference>
<feature type="transmembrane region" description="Helical" evidence="7">
    <location>
        <begin position="244"/>
        <end position="264"/>
    </location>
</feature>
<comment type="function">
    <text evidence="7">Catalyzes the initial step of the lipid cycle reactions in the biosynthesis of the cell wall peptidoglycan: transfers peptidoglycan precursor phospho-MurNAc-pentapeptide from UDP-MurNAc-pentapeptide onto the lipid carrier undecaprenyl phosphate, yielding undecaprenyl-pyrophosphoryl-MurNAc-pentapeptide, known as lipid I.</text>
</comment>
<evidence type="ECO:0000313" key="9">
    <source>
        <dbReference type="EMBL" id="MBM7489938.1"/>
    </source>
</evidence>
<comment type="cofactor">
    <cofactor evidence="7">
        <name>Mg(2+)</name>
        <dbReference type="ChEBI" id="CHEBI:18420"/>
    </cofactor>
</comment>
<name>A0ABS2LPZ3_9ACTN</name>
<comment type="catalytic activity">
    <reaction evidence="7">
        <text>UDP-N-acetyl-alpha-D-muramoyl-L-alanyl-gamma-D-glutamyl-meso-2,6-diaminopimeloyl-D-alanyl-D-alanine + di-trans,octa-cis-undecaprenyl phosphate = di-trans,octa-cis-undecaprenyl diphospho-N-acetyl-alpha-D-muramoyl-L-alanyl-D-glutamyl-meso-2,6-diaminopimeloyl-D-alanyl-D-alanine + UMP</text>
        <dbReference type="Rhea" id="RHEA:28386"/>
        <dbReference type="ChEBI" id="CHEBI:57865"/>
        <dbReference type="ChEBI" id="CHEBI:60392"/>
        <dbReference type="ChEBI" id="CHEBI:61386"/>
        <dbReference type="ChEBI" id="CHEBI:61387"/>
        <dbReference type="EC" id="2.7.8.13"/>
    </reaction>
</comment>
<comment type="subcellular location">
    <subcellularLocation>
        <location evidence="7">Cell membrane</location>
        <topology evidence="7">Multi-pass membrane protein</topology>
    </subcellularLocation>
    <subcellularLocation>
        <location evidence="1">Membrane</location>
        <topology evidence="1">Multi-pass membrane protein</topology>
    </subcellularLocation>
</comment>
<accession>A0ABS2LPZ3</accession>
<feature type="transmembrane region" description="Helical" evidence="7">
    <location>
        <begin position="125"/>
        <end position="142"/>
    </location>
</feature>
<dbReference type="RefSeq" id="WP_204941278.1">
    <property type="nucleotide sequence ID" value="NZ_JAFBBP010000001.1"/>
</dbReference>
<comment type="caution">
    <text evidence="9">The sequence shown here is derived from an EMBL/GenBank/DDBJ whole genome shotgun (WGS) entry which is preliminary data.</text>
</comment>
<proteinExistence type="inferred from homology"/>
<keyword evidence="4 7" id="KW-0812">Transmembrane</keyword>
<dbReference type="GO" id="GO:0016740">
    <property type="term" value="F:transferase activity"/>
    <property type="evidence" value="ECO:0007669"/>
    <property type="project" value="UniProtKB-KW"/>
</dbReference>
<dbReference type="HAMAP" id="MF_00038">
    <property type="entry name" value="MraY"/>
    <property type="match status" value="1"/>
</dbReference>
<evidence type="ECO:0000256" key="2">
    <source>
        <dbReference type="ARBA" id="ARBA00005583"/>
    </source>
</evidence>
<evidence type="ECO:0000313" key="10">
    <source>
        <dbReference type="Proteomes" id="UP000764837"/>
    </source>
</evidence>
<sequence>MRAVIVAIGVAFLVSLFCTPIAIKVFTRLKAGQPIRSDGPAMHQGKKGTPTMGGVVFILATVIAYVAGHLALTTLPDLQIAQVEPTITALVLLGLMVFSGAVGFIDDFLKVRKRNSAGLNKRGKLLGQILVGAVFGVVALYFPSTMTDATGRATNTETVGSTTLSFIRDIDALQVSKVGAVIIFIFVVMAATNGVNLTDGLDGLATGASVMVLAAYALIAFWQYRHWCADPSYKQPYCYAVRDPLEIALIAGAAAGACVGFLWWNTSPARIFMGDTGALGLGGLIAGMAMSTRTILLLPIIGGLFVIITMSVVIQIISFKTTGKRVFRMSPLQHHFELAGWSEVNIVVRFWIIAGIGVAIALGLFYSEFLANMT</sequence>
<keyword evidence="7" id="KW-0460">Magnesium</keyword>
<evidence type="ECO:0000256" key="5">
    <source>
        <dbReference type="ARBA" id="ARBA00022989"/>
    </source>
</evidence>
<keyword evidence="7" id="KW-0573">Peptidoglycan synthesis</keyword>
<keyword evidence="6 7" id="KW-0472">Membrane</keyword>
<feature type="transmembrane region" description="Helical" evidence="7">
    <location>
        <begin position="48"/>
        <end position="67"/>
    </location>
</feature>
<dbReference type="PROSITE" id="PS01347">
    <property type="entry name" value="MRAY_1"/>
    <property type="match status" value="1"/>
</dbReference>
<evidence type="ECO:0000256" key="6">
    <source>
        <dbReference type="ARBA" id="ARBA00023136"/>
    </source>
</evidence>
<dbReference type="PANTHER" id="PTHR22926">
    <property type="entry name" value="PHOSPHO-N-ACETYLMURAMOYL-PENTAPEPTIDE-TRANSFERASE"/>
    <property type="match status" value="1"/>
</dbReference>
<keyword evidence="7" id="KW-1003">Cell membrane</keyword>
<feature type="transmembrane region" description="Helical" evidence="7">
    <location>
        <begin position="87"/>
        <end position="105"/>
    </location>
</feature>
<feature type="transmembrane region" description="Helical" evidence="7">
    <location>
        <begin position="6"/>
        <end position="27"/>
    </location>
</feature>
<evidence type="ECO:0000256" key="8">
    <source>
        <dbReference type="NCBIfam" id="TIGR00445"/>
    </source>
</evidence>
<protein>
    <recommendedName>
        <fullName evidence="7 8">Phospho-N-acetylmuramoyl-pentapeptide-transferase</fullName>
        <ecNumber evidence="7 8">2.7.8.13</ecNumber>
    </recommendedName>
    <alternativeName>
        <fullName evidence="7">UDP-MurNAc-pentapeptide phosphotransferase</fullName>
    </alternativeName>
</protein>
<dbReference type="InterPro" id="IPR018480">
    <property type="entry name" value="PNAcMuramoyl-5peptid_Trfase_CS"/>
</dbReference>
<keyword evidence="7" id="KW-0961">Cell wall biogenesis/degradation</keyword>
<feature type="transmembrane region" description="Helical" evidence="7">
    <location>
        <begin position="346"/>
        <end position="366"/>
    </location>
</feature>
<dbReference type="NCBIfam" id="TIGR00445">
    <property type="entry name" value="mraY"/>
    <property type="match status" value="1"/>
</dbReference>
<dbReference type="Pfam" id="PF10555">
    <property type="entry name" value="MraY_sig1"/>
    <property type="match status" value="1"/>
</dbReference>
<organism evidence="9 10">
    <name type="scientific">Micromonospora luteifusca</name>
    <dbReference type="NCBI Taxonomy" id="709860"/>
    <lineage>
        <taxon>Bacteria</taxon>
        <taxon>Bacillati</taxon>
        <taxon>Actinomycetota</taxon>
        <taxon>Actinomycetes</taxon>
        <taxon>Micromonosporales</taxon>
        <taxon>Micromonosporaceae</taxon>
        <taxon>Micromonospora</taxon>
    </lineage>
</organism>
<evidence type="ECO:0000256" key="4">
    <source>
        <dbReference type="ARBA" id="ARBA00022692"/>
    </source>
</evidence>
<keyword evidence="3 7" id="KW-0808">Transferase</keyword>
<keyword evidence="7" id="KW-0131">Cell cycle</keyword>
<dbReference type="Pfam" id="PF00953">
    <property type="entry name" value="Glycos_transf_4"/>
    <property type="match status" value="1"/>
</dbReference>
<dbReference type="InterPro" id="IPR003524">
    <property type="entry name" value="PNAcMuramoyl-5peptid_Trfase"/>
</dbReference>
<evidence type="ECO:0000256" key="7">
    <source>
        <dbReference type="HAMAP-Rule" id="MF_00038"/>
    </source>
</evidence>
<reference evidence="9 10" key="1">
    <citation type="submission" date="2021-01" db="EMBL/GenBank/DDBJ databases">
        <title>Sequencing the genomes of 1000 actinobacteria strains.</title>
        <authorList>
            <person name="Klenk H.-P."/>
        </authorList>
    </citation>
    <scope>NUCLEOTIDE SEQUENCE [LARGE SCALE GENOMIC DNA]</scope>
    <source>
        <strain evidence="9 10">DSM 100204</strain>
    </source>
</reference>
<feature type="transmembrane region" description="Helical" evidence="7">
    <location>
        <begin position="296"/>
        <end position="319"/>
    </location>
</feature>
<gene>
    <name evidence="7" type="primary">mraY</name>
    <name evidence="9" type="ORF">JOD64_001160</name>
</gene>
<dbReference type="CDD" id="cd06852">
    <property type="entry name" value="GT_MraY"/>
    <property type="match status" value="1"/>
</dbReference>
<comment type="similarity">
    <text evidence="2 7">Belongs to the glycosyltransferase 4 family. MraY subfamily.</text>
</comment>
<evidence type="ECO:0000256" key="1">
    <source>
        <dbReference type="ARBA" id="ARBA00004141"/>
    </source>
</evidence>